<dbReference type="FunFam" id="3.30.730.10:FF:000001">
    <property type="entry name" value="Ethylene-responsive transcription factor 2"/>
    <property type="match status" value="1"/>
</dbReference>
<protein>
    <recommendedName>
        <fullName evidence="7">AP2/ERF domain-containing protein</fullName>
    </recommendedName>
</protein>
<dbReference type="PANTHER" id="PTHR31190:SF72">
    <property type="entry name" value="AP2 DOMAIN CONTAINING PROTEIN, EXPRESSED"/>
    <property type="match status" value="1"/>
</dbReference>
<evidence type="ECO:0000256" key="2">
    <source>
        <dbReference type="ARBA" id="ARBA00023015"/>
    </source>
</evidence>
<keyword evidence="5" id="KW-0539">Nucleus</keyword>
<evidence type="ECO:0000259" key="7">
    <source>
        <dbReference type="PROSITE" id="PS51032"/>
    </source>
</evidence>
<proteinExistence type="inferred from homology"/>
<dbReference type="PROSITE" id="PS51032">
    <property type="entry name" value="AP2_ERF"/>
    <property type="match status" value="1"/>
</dbReference>
<name>A0A0S3SR78_PHAAN</name>
<comment type="subcellular location">
    <subcellularLocation>
        <location evidence="1">Nucleus</location>
    </subcellularLocation>
</comment>
<evidence type="ECO:0000256" key="3">
    <source>
        <dbReference type="ARBA" id="ARBA00023125"/>
    </source>
</evidence>
<evidence type="ECO:0000313" key="8">
    <source>
        <dbReference type="EMBL" id="BAT95341.1"/>
    </source>
</evidence>
<evidence type="ECO:0000313" key="9">
    <source>
        <dbReference type="Proteomes" id="UP000291084"/>
    </source>
</evidence>
<dbReference type="InterPro" id="IPR016177">
    <property type="entry name" value="DNA-bd_dom_sf"/>
</dbReference>
<sequence length="283" mass="31396">MRPTTLSANLLERTSGPARCFCPTTSFLVQRQQTTFSSSTTTRGRLVPTFLRGLQAMQIVSAQRLLPSFNNMTSPFFQNPSSDWDMLQEPSEILFESLSSNNAVLDPIQDSLSFDMVDFSTAPAQGNHNQLVVKQVQNKEKSYIGVRKRPWGKFAAEIRDTTRNGSRVWLGTFDSAEAAALAYDQAAFSMRGHNAVLNFPVKTVKESLQEIQYSFSNGSSPALALKERNFIQRKLSSRARKCKGKETSEAATPSVVVLEDLGVDYLEQLLSMSDQSASPSNFN</sequence>
<dbReference type="SUPFAM" id="SSF54171">
    <property type="entry name" value="DNA-binding domain"/>
    <property type="match status" value="1"/>
</dbReference>
<evidence type="ECO:0000256" key="1">
    <source>
        <dbReference type="ARBA" id="ARBA00004123"/>
    </source>
</evidence>
<dbReference type="CDD" id="cd00018">
    <property type="entry name" value="AP2"/>
    <property type="match status" value="1"/>
</dbReference>
<keyword evidence="9" id="KW-1185">Reference proteome</keyword>
<dbReference type="InterPro" id="IPR036955">
    <property type="entry name" value="AP2/ERF_dom_sf"/>
</dbReference>
<evidence type="ECO:0000256" key="5">
    <source>
        <dbReference type="ARBA" id="ARBA00023242"/>
    </source>
</evidence>
<dbReference type="AlphaFoldDB" id="A0A0S3SR78"/>
<dbReference type="GO" id="GO:0003677">
    <property type="term" value="F:DNA binding"/>
    <property type="evidence" value="ECO:0007669"/>
    <property type="project" value="UniProtKB-KW"/>
</dbReference>
<dbReference type="GO" id="GO:0003700">
    <property type="term" value="F:DNA-binding transcription factor activity"/>
    <property type="evidence" value="ECO:0007669"/>
    <property type="project" value="InterPro"/>
</dbReference>
<reference evidence="8 9" key="1">
    <citation type="journal article" date="2015" name="Sci. Rep.">
        <title>The power of single molecule real-time sequencing technology in the de novo assembly of a eukaryotic genome.</title>
        <authorList>
            <person name="Sakai H."/>
            <person name="Naito K."/>
            <person name="Ogiso-Tanaka E."/>
            <person name="Takahashi Y."/>
            <person name="Iseki K."/>
            <person name="Muto C."/>
            <person name="Satou K."/>
            <person name="Teruya K."/>
            <person name="Shiroma A."/>
            <person name="Shimoji M."/>
            <person name="Hirano T."/>
            <person name="Itoh T."/>
            <person name="Kaga A."/>
            <person name="Tomooka N."/>
        </authorList>
    </citation>
    <scope>NUCLEOTIDE SEQUENCE [LARGE SCALE GENOMIC DNA]</scope>
    <source>
        <strain evidence="9">cv. Shumari</strain>
    </source>
</reference>
<keyword evidence="2" id="KW-0805">Transcription regulation</keyword>
<dbReference type="Gene3D" id="3.30.730.10">
    <property type="entry name" value="AP2/ERF domain"/>
    <property type="match status" value="1"/>
</dbReference>
<dbReference type="InterPro" id="IPR001471">
    <property type="entry name" value="AP2/ERF_dom"/>
</dbReference>
<dbReference type="GO" id="GO:0005634">
    <property type="term" value="C:nucleus"/>
    <property type="evidence" value="ECO:0007669"/>
    <property type="project" value="UniProtKB-SubCell"/>
</dbReference>
<dbReference type="InterPro" id="IPR044808">
    <property type="entry name" value="ERF_plant"/>
</dbReference>
<dbReference type="GO" id="GO:0009873">
    <property type="term" value="P:ethylene-activated signaling pathway"/>
    <property type="evidence" value="ECO:0007669"/>
    <property type="project" value="InterPro"/>
</dbReference>
<evidence type="ECO:0000256" key="4">
    <source>
        <dbReference type="ARBA" id="ARBA00023163"/>
    </source>
</evidence>
<dbReference type="PANTHER" id="PTHR31190">
    <property type="entry name" value="DNA-BINDING DOMAIN"/>
    <property type="match status" value="1"/>
</dbReference>
<gene>
    <name evidence="8" type="primary">Vigan.08G204500</name>
    <name evidence="8" type="ORF">VIGAN_08204500</name>
</gene>
<keyword evidence="4" id="KW-0804">Transcription</keyword>
<dbReference type="Pfam" id="PF00847">
    <property type="entry name" value="AP2"/>
    <property type="match status" value="1"/>
</dbReference>
<dbReference type="OrthoDB" id="670255at2759"/>
<dbReference type="Proteomes" id="UP000291084">
    <property type="component" value="Chromosome 8"/>
</dbReference>
<evidence type="ECO:0000256" key="6">
    <source>
        <dbReference type="ARBA" id="ARBA00024343"/>
    </source>
</evidence>
<dbReference type="PRINTS" id="PR00367">
    <property type="entry name" value="ETHRSPELEMNT"/>
</dbReference>
<accession>A0A0S3SR78</accession>
<keyword evidence="3" id="KW-0238">DNA-binding</keyword>
<feature type="domain" description="AP2/ERF" evidence="7">
    <location>
        <begin position="142"/>
        <end position="200"/>
    </location>
</feature>
<comment type="similarity">
    <text evidence="6">Belongs to the AP2/ERF transcription factor family. ERF subfamily.</text>
</comment>
<organism evidence="8 9">
    <name type="scientific">Vigna angularis var. angularis</name>
    <dbReference type="NCBI Taxonomy" id="157739"/>
    <lineage>
        <taxon>Eukaryota</taxon>
        <taxon>Viridiplantae</taxon>
        <taxon>Streptophyta</taxon>
        <taxon>Embryophyta</taxon>
        <taxon>Tracheophyta</taxon>
        <taxon>Spermatophyta</taxon>
        <taxon>Magnoliopsida</taxon>
        <taxon>eudicotyledons</taxon>
        <taxon>Gunneridae</taxon>
        <taxon>Pentapetalae</taxon>
        <taxon>rosids</taxon>
        <taxon>fabids</taxon>
        <taxon>Fabales</taxon>
        <taxon>Fabaceae</taxon>
        <taxon>Papilionoideae</taxon>
        <taxon>50 kb inversion clade</taxon>
        <taxon>NPAAA clade</taxon>
        <taxon>indigoferoid/millettioid clade</taxon>
        <taxon>Phaseoleae</taxon>
        <taxon>Vigna</taxon>
    </lineage>
</organism>
<dbReference type="SMART" id="SM00380">
    <property type="entry name" value="AP2"/>
    <property type="match status" value="1"/>
</dbReference>
<dbReference type="EMBL" id="AP015041">
    <property type="protein sequence ID" value="BAT95341.1"/>
    <property type="molecule type" value="Genomic_DNA"/>
</dbReference>